<feature type="compositionally biased region" description="Basic and acidic residues" evidence="10">
    <location>
        <begin position="619"/>
        <end position="635"/>
    </location>
</feature>
<feature type="domain" description="MID" evidence="12">
    <location>
        <begin position="1415"/>
        <end position="1680"/>
    </location>
</feature>
<dbReference type="eggNOG" id="KOG3600">
    <property type="taxonomic scope" value="Eukaryota"/>
</dbReference>
<feature type="compositionally biased region" description="Polar residues" evidence="10">
    <location>
        <begin position="465"/>
        <end position="482"/>
    </location>
</feature>
<feature type="compositionally biased region" description="Polar residues" evidence="10">
    <location>
        <begin position="2061"/>
        <end position="2073"/>
    </location>
</feature>
<feature type="region of interest" description="Disordered" evidence="10">
    <location>
        <begin position="792"/>
        <end position="857"/>
    </location>
</feature>
<feature type="compositionally biased region" description="Basic residues" evidence="10">
    <location>
        <begin position="495"/>
        <end position="508"/>
    </location>
</feature>
<reference evidence="14" key="1">
    <citation type="submission" date="2011-05" db="EMBL/GenBank/DDBJ databases">
        <authorList>
            <person name="Richards S.R."/>
            <person name="Qu J."/>
            <person name="Jiang H."/>
            <person name="Jhangiani S.N."/>
            <person name="Agravi P."/>
            <person name="Goodspeed R."/>
            <person name="Gross S."/>
            <person name="Mandapat C."/>
            <person name="Jackson L."/>
            <person name="Mathew T."/>
            <person name="Pu L."/>
            <person name="Thornton R."/>
            <person name="Saada N."/>
            <person name="Wilczek-Boney K.B."/>
            <person name="Lee S."/>
            <person name="Kovar C."/>
            <person name="Wu Y."/>
            <person name="Scherer S.E."/>
            <person name="Worley K.C."/>
            <person name="Muzny D.M."/>
            <person name="Gibbs R."/>
        </authorList>
    </citation>
    <scope>NUCLEOTIDE SEQUENCE</scope>
    <source>
        <strain evidence="14">Brora</strain>
    </source>
</reference>
<feature type="region of interest" description="Disordered" evidence="10">
    <location>
        <begin position="581"/>
        <end position="672"/>
    </location>
</feature>
<evidence type="ECO:0000256" key="1">
    <source>
        <dbReference type="ARBA" id="ARBA00004123"/>
    </source>
</evidence>
<feature type="compositionally biased region" description="Polar residues" evidence="10">
    <location>
        <begin position="848"/>
        <end position="857"/>
    </location>
</feature>
<evidence type="ECO:0000256" key="3">
    <source>
        <dbReference type="ARBA" id="ARBA00019618"/>
    </source>
</evidence>
<keyword evidence="8 9" id="KW-0539">Nucleus</keyword>
<feature type="compositionally biased region" description="Polar residues" evidence="10">
    <location>
        <begin position="1985"/>
        <end position="2004"/>
    </location>
</feature>
<dbReference type="PANTHER" id="PTHR48249">
    <property type="entry name" value="MEDIATOR OF RNA POLYMERASE II TRANSCRIPTION SUBUNIT 13"/>
    <property type="match status" value="1"/>
</dbReference>
<evidence type="ECO:0000256" key="8">
    <source>
        <dbReference type="ARBA" id="ARBA00023242"/>
    </source>
</evidence>
<keyword evidence="14" id="KW-1185">Reference proteome</keyword>
<organism evidence="13 14">
    <name type="scientific">Strigamia maritima</name>
    <name type="common">European centipede</name>
    <name type="synonym">Geophilus maritimus</name>
    <dbReference type="NCBI Taxonomy" id="126957"/>
    <lineage>
        <taxon>Eukaryota</taxon>
        <taxon>Metazoa</taxon>
        <taxon>Ecdysozoa</taxon>
        <taxon>Arthropoda</taxon>
        <taxon>Myriapoda</taxon>
        <taxon>Chilopoda</taxon>
        <taxon>Pleurostigmophora</taxon>
        <taxon>Geophilomorpha</taxon>
        <taxon>Linotaeniidae</taxon>
        <taxon>Strigamia</taxon>
    </lineage>
</organism>
<dbReference type="Pfam" id="PF18296">
    <property type="entry name" value="MID_MedPIWI"/>
    <property type="match status" value="1"/>
</dbReference>
<evidence type="ECO:0000256" key="10">
    <source>
        <dbReference type="SAM" id="MobiDB-lite"/>
    </source>
</evidence>
<dbReference type="GO" id="GO:0003713">
    <property type="term" value="F:transcription coactivator activity"/>
    <property type="evidence" value="ECO:0007669"/>
    <property type="project" value="TreeGrafter"/>
</dbReference>
<evidence type="ECO:0000259" key="11">
    <source>
        <dbReference type="Pfam" id="PF06333"/>
    </source>
</evidence>
<feature type="region of interest" description="Disordered" evidence="10">
    <location>
        <begin position="465"/>
        <end position="512"/>
    </location>
</feature>
<dbReference type="PANTHER" id="PTHR48249:SF3">
    <property type="entry name" value="MEDIATOR OF RNA POLYMERASE II TRANSCRIPTION SUBUNIT 13"/>
    <property type="match status" value="1"/>
</dbReference>
<keyword evidence="5 9" id="KW-0805">Transcription regulation</keyword>
<feature type="region of interest" description="Disordered" evidence="10">
    <location>
        <begin position="742"/>
        <end position="770"/>
    </location>
</feature>
<feature type="domain" description="Mediator complex subunit Med13 C-terminal" evidence="11">
    <location>
        <begin position="1718"/>
        <end position="2123"/>
    </location>
</feature>
<dbReference type="OMA" id="WWGEDPS"/>
<dbReference type="InterPro" id="IPR041285">
    <property type="entry name" value="MID_MedPIWI"/>
</dbReference>
<keyword evidence="7 9" id="KW-0804">Transcription</keyword>
<dbReference type="GO" id="GO:0016592">
    <property type="term" value="C:mediator complex"/>
    <property type="evidence" value="ECO:0007669"/>
    <property type="project" value="InterPro"/>
</dbReference>
<evidence type="ECO:0000256" key="6">
    <source>
        <dbReference type="ARBA" id="ARBA00023159"/>
    </source>
</evidence>
<feature type="region of interest" description="Disordered" evidence="10">
    <location>
        <begin position="1530"/>
        <end position="1592"/>
    </location>
</feature>
<comment type="function">
    <text evidence="9">Component of the Mediator complex, a coactivator involved in regulated transcription of nearly all RNA polymerase II-dependent genes. Mediator functions as a bridge to convey information from gene-specific regulatory proteins to the basal RNA polymerase II transcription machinery. Mediator is recruited to promoters by direct interactions with regulatory proteins and serves as a scaffold for the assembly of a functional preinitiation complex with RNA polymerase II and the general transcription factors.</text>
</comment>
<name>T1IJV1_STRMM</name>
<protein>
    <recommendedName>
        <fullName evidence="3 9">Mediator of RNA polymerase II transcription subunit 13</fullName>
    </recommendedName>
</protein>
<dbReference type="EMBL" id="JH430359">
    <property type="status" value="NOT_ANNOTATED_CDS"/>
    <property type="molecule type" value="Genomic_DNA"/>
</dbReference>
<feature type="compositionally biased region" description="Low complexity" evidence="10">
    <location>
        <begin position="581"/>
        <end position="598"/>
    </location>
</feature>
<keyword evidence="6 9" id="KW-0010">Activator</keyword>
<dbReference type="GO" id="GO:0045944">
    <property type="term" value="P:positive regulation of transcription by RNA polymerase II"/>
    <property type="evidence" value="ECO:0007669"/>
    <property type="project" value="TreeGrafter"/>
</dbReference>
<sequence>MTHPNFQTNGASLEDCHTNFFALTDLCGIKWRRLSVENVLCVDPLDDPVLLSFSKCLNADILSVWRRIQCTKNSCLLEPDQHHHLNHHHQQPHLHPHPNHTFYNKELWIFWYGEEPDLTNIICPELTEVEQGSWDSGLSYECRSLLFKALHNLIERCLVSRDFIRLGKWFVQPFDIQEKPAKSPSPHLSFSFSFFVHGESTVCATVDVRQHPAVFRLSPCHIQTAQGSHSGIQVILGPYGLCGILTGQTYKDNTHSTQKLLDEWRQFYPIDPKFGARDCLNERHYLPSLVEVVVGGVKMRYPSCYVIVVEGEDVQPTNSSSSLIMPLPSHHPTATKNTNVPPNSAMSWISMTPPTSPCDTSVFALGLNRKHSAGNSNRILSSGAGQMTSLSCSSSSADSNRLSRKVLGHVWQHSTLHVGTNTTTHSNAVENSNDADSIGHWDYMDPSQKLSCNCSKCRKSKQSTNQVKGNSLNGVASNQPSCSGKKGDRIDKQQPRHSRGNMPFHRRSPVNDDLASVDPDYMSQRVPVTTGNSSYQFKGIEMEFSRLLFVDFKGIFDVGCNPVATGGLPQLRTSILDPIASTASPHSSAPSPLVASHSQPASVTQTDPTMPTLSPHPPASKENDVSAEDIADKDNQSLPSNSNANTSPLELNKDGPKSVSDQGFSPFPNSLDQNKTYEILNWTQNQGQTCPALESGQGLKRPSLPFKVYEDQMEEELLSDGLYDYSALNAWLNHPVKKFKPEQKAEIKSTSRPGSVSENQASPMKEPLTPQSQLANDLLPAKAADPYEFEDEMPPVFSMSGFKSKNETSKEDEAPQSAPAANEASFPPSKDNKGLASNEAVASPPTPVNSSSKSKMLTSQDLRATYNDLDQLFDTSDDECSDDPFQAPTPTGSLKTIGSTTDEVTSKNKSSDIVGLHGPTDISRMFPTPPSLEHNPTPSPGIAPGSTDMTLMESDGIIMAKERSDIFPNCGSPSDENIMDWTYVFKPATQAKFVGSSKFAPLTNLPSQVSPPIFLPSQCVYKPSWQYPLPIIDKHAPSSHLVSVPSVEPIERIHSVASNRSMEPSPATFPTSLDHRMASSNYELASPASNASSYLNKNLNSIDNSLQTSQIPEAHSVLANVLLSDSMLNLFKDHNFNSCTMCVCQMDVYGADAGLYLSDASGANREALYKCTCGFSAVVNRKYAFRAGLFYEDEVEITGIREDLPDRRKPLHVLLGKEANDANVALDHVPQILLEILRNQCTTLAFSCSLSRKTGKAYQNVMASCYQNTLEISNGCESVMSALEQGRQMLDSISTCRLDDALKATCLHKWPHSPAKVPASSQDVMRLLRCLQPLLQDAIQKKRTAGLWETTYSVSGPLTWRQFHRLVGRAGTEDQCEPQPIPSLLVGYDKDWLALSPFAIKYWEKLLLEPYSSMRDVAYIVVAPDNDYVLSNVRTFFRELSSAYEVCRLGRHCPITKVLRDGIMRVGKTAAKKLADEPVDEWFNLLGDSSIANKLKLYAQVCRYRLAPHLSMQPMDRTLLESPVVASKPADKTVPVASPMPPPTPESQDRVPTPKSDTNEGSDSSQTAGPKEVPYSSSGGSAQEPWEQDDESQVPAVVVYMVDPFTYWSDHPEVHRLATLGLVRCYLQVIRCLPENIQNNIHLQIVPLESILEHTQNEGSGKQLDHLKALAFSVFSQCRRILIHQAAVKSLTGFGSAATAEAFLKTKDEKNVAAYRMYSPPFILAPMKDKQAELGESFGERKEKCTVLYTSYCLSEDQRWLLATCTDDRGEIMESIVINIEIPNRNRRKKASARKVALQKLMDWVLGVMSTGNMPWRLVIGRLGRLGHGWSSLLGRKFLLRASKHLKDICKQCLFLNAQDTPCVLSACLISTESDPILRIMHDQYTPDERFGSSCNSCDLSTPQDASCTHLLVFPTSATTQSTQATFLPDPGLADDDILDVLKEDLQEVDAIFDWADSPVASPVGSPRKDPVSLPGSPGLGVSGHQSPYQTNGAGRSSDGLSSDPQEENPQLLQQQPLALGYCVSTAKTGPLPKCFWTTCTQLEDTCPSFLKSALHIHSPSIQQSSDDPLQQHSHQHNYHPLDSSLTTDVLRYVLEGYNALSWLSIDPVSHDRRSCLPVHIQSLMQLYYALAPLV</sequence>
<feature type="compositionally biased region" description="Polar residues" evidence="10">
    <location>
        <begin position="1555"/>
        <end position="1568"/>
    </location>
</feature>
<keyword evidence="4 9" id="KW-0678">Repressor</keyword>
<feature type="compositionally biased region" description="Polar residues" evidence="10">
    <location>
        <begin position="888"/>
        <end position="903"/>
    </location>
</feature>
<feature type="region of interest" description="Disordered" evidence="10">
    <location>
        <begin position="873"/>
        <end position="947"/>
    </location>
</feature>
<comment type="subunit">
    <text evidence="9">Component of the Mediator complex.</text>
</comment>
<comment type="subcellular location">
    <subcellularLocation>
        <location evidence="1 9">Nucleus</location>
    </subcellularLocation>
</comment>
<reference evidence="13" key="2">
    <citation type="submission" date="2015-02" db="UniProtKB">
        <authorList>
            <consortium name="EnsemblMetazoa"/>
        </authorList>
    </citation>
    <scope>IDENTIFICATION</scope>
</reference>
<dbReference type="PhylomeDB" id="T1IJV1"/>
<proteinExistence type="inferred from homology"/>
<evidence type="ECO:0000259" key="12">
    <source>
        <dbReference type="Pfam" id="PF18296"/>
    </source>
</evidence>
<evidence type="ECO:0000256" key="4">
    <source>
        <dbReference type="ARBA" id="ARBA00022491"/>
    </source>
</evidence>
<feature type="compositionally biased region" description="Polar residues" evidence="10">
    <location>
        <begin position="659"/>
        <end position="672"/>
    </location>
</feature>
<dbReference type="InterPro" id="IPR051139">
    <property type="entry name" value="Mediator_complx_sub13"/>
</dbReference>
<evidence type="ECO:0000256" key="9">
    <source>
        <dbReference type="RuleBase" id="RU364134"/>
    </source>
</evidence>
<evidence type="ECO:0000313" key="13">
    <source>
        <dbReference type="EnsemblMetazoa" id="SMAR001178-PA"/>
    </source>
</evidence>
<evidence type="ECO:0000256" key="5">
    <source>
        <dbReference type="ARBA" id="ARBA00023015"/>
    </source>
</evidence>
<evidence type="ECO:0000313" key="14">
    <source>
        <dbReference type="Proteomes" id="UP000014500"/>
    </source>
</evidence>
<dbReference type="InterPro" id="IPR009401">
    <property type="entry name" value="Med13_C"/>
</dbReference>
<dbReference type="Proteomes" id="UP000014500">
    <property type="component" value="Unassembled WGS sequence"/>
</dbReference>
<feature type="compositionally biased region" description="Polar residues" evidence="10">
    <location>
        <begin position="636"/>
        <end position="649"/>
    </location>
</feature>
<evidence type="ECO:0000256" key="2">
    <source>
        <dbReference type="ARBA" id="ARBA00009354"/>
    </source>
</evidence>
<dbReference type="Pfam" id="PF06333">
    <property type="entry name" value="Med13_C"/>
    <property type="match status" value="1"/>
</dbReference>
<feature type="compositionally biased region" description="Basic and acidic residues" evidence="10">
    <location>
        <begin position="804"/>
        <end position="813"/>
    </location>
</feature>
<comment type="similarity">
    <text evidence="2 9">Belongs to the Mediator complex subunit 13 family.</text>
</comment>
<feature type="compositionally biased region" description="Polar residues" evidence="10">
    <location>
        <begin position="750"/>
        <end position="762"/>
    </location>
</feature>
<dbReference type="HOGENOM" id="CLU_000508_0_0_1"/>
<dbReference type="EnsemblMetazoa" id="SMAR001178-RA">
    <property type="protein sequence ID" value="SMAR001178-PA"/>
    <property type="gene ID" value="SMAR001178"/>
</dbReference>
<feature type="region of interest" description="Disordered" evidence="10">
    <location>
        <begin position="1960"/>
        <end position="2009"/>
    </location>
</feature>
<accession>T1IJV1</accession>
<feature type="compositionally biased region" description="Basic and acidic residues" evidence="10">
    <location>
        <begin position="485"/>
        <end position="494"/>
    </location>
</feature>
<feature type="compositionally biased region" description="Polar residues" evidence="10">
    <location>
        <begin position="599"/>
        <end position="612"/>
    </location>
</feature>
<feature type="region of interest" description="Disordered" evidence="10">
    <location>
        <begin position="2061"/>
        <end position="2081"/>
    </location>
</feature>
<dbReference type="STRING" id="126957.T1IJV1"/>
<evidence type="ECO:0000256" key="7">
    <source>
        <dbReference type="ARBA" id="ARBA00023163"/>
    </source>
</evidence>